<evidence type="ECO:0000313" key="2">
    <source>
        <dbReference type="EMBL" id="KAL2063478.1"/>
    </source>
</evidence>
<name>A0ABR4C0M7_9HELO</name>
<dbReference type="EMBL" id="JAZHXI010000015">
    <property type="protein sequence ID" value="KAL2063478.1"/>
    <property type="molecule type" value="Genomic_DNA"/>
</dbReference>
<sequence>MRAIPIAKAQNVDLVSEGTAFRQWLDKGLLWRVEETLEAMLDPKTDLRIVAALADSRNPDHGGKWQKFIGKIGCRPEGFEPYVKYQRCNMCKTELLGIFYAYHDIFEMEVFNNNNSRLSNLTCLGCQLRRFCISEKDHNKDSKRRLMKAWLHSGLNGFADGEWNSADLTKALSDFHTRRIIFRAYRLDDRRDHYMNHTDDESRHYDHEYDARQKRIPWETYGKHGFQKRSPTADIPEKKGPLDNWTSHSMDNRNAHFRCH</sequence>
<evidence type="ECO:0000256" key="1">
    <source>
        <dbReference type="SAM" id="MobiDB-lite"/>
    </source>
</evidence>
<gene>
    <name evidence="2" type="ORF">VTL71DRAFT_5283</name>
</gene>
<organism evidence="2 3">
    <name type="scientific">Oculimacula yallundae</name>
    <dbReference type="NCBI Taxonomy" id="86028"/>
    <lineage>
        <taxon>Eukaryota</taxon>
        <taxon>Fungi</taxon>
        <taxon>Dikarya</taxon>
        <taxon>Ascomycota</taxon>
        <taxon>Pezizomycotina</taxon>
        <taxon>Leotiomycetes</taxon>
        <taxon>Helotiales</taxon>
        <taxon>Ploettnerulaceae</taxon>
        <taxon>Oculimacula</taxon>
    </lineage>
</organism>
<accession>A0ABR4C0M7</accession>
<proteinExistence type="predicted"/>
<keyword evidence="3" id="KW-1185">Reference proteome</keyword>
<dbReference type="Proteomes" id="UP001595075">
    <property type="component" value="Unassembled WGS sequence"/>
</dbReference>
<evidence type="ECO:0000313" key="3">
    <source>
        <dbReference type="Proteomes" id="UP001595075"/>
    </source>
</evidence>
<protein>
    <submittedName>
        <fullName evidence="2">Uncharacterized protein</fullName>
    </submittedName>
</protein>
<comment type="caution">
    <text evidence="2">The sequence shown here is derived from an EMBL/GenBank/DDBJ whole genome shotgun (WGS) entry which is preliminary data.</text>
</comment>
<feature type="region of interest" description="Disordered" evidence="1">
    <location>
        <begin position="222"/>
        <end position="247"/>
    </location>
</feature>
<reference evidence="2 3" key="1">
    <citation type="journal article" date="2024" name="Commun. Biol.">
        <title>Comparative genomic analysis of thermophilic fungi reveals convergent evolutionary adaptations and gene losses.</title>
        <authorList>
            <person name="Steindorff A.S."/>
            <person name="Aguilar-Pontes M.V."/>
            <person name="Robinson A.J."/>
            <person name="Andreopoulos B."/>
            <person name="LaButti K."/>
            <person name="Kuo A."/>
            <person name="Mondo S."/>
            <person name="Riley R."/>
            <person name="Otillar R."/>
            <person name="Haridas S."/>
            <person name="Lipzen A."/>
            <person name="Grimwood J."/>
            <person name="Schmutz J."/>
            <person name="Clum A."/>
            <person name="Reid I.D."/>
            <person name="Moisan M.C."/>
            <person name="Butler G."/>
            <person name="Nguyen T.T.M."/>
            <person name="Dewar K."/>
            <person name="Conant G."/>
            <person name="Drula E."/>
            <person name="Henrissat B."/>
            <person name="Hansel C."/>
            <person name="Singer S."/>
            <person name="Hutchinson M.I."/>
            <person name="de Vries R.P."/>
            <person name="Natvig D.O."/>
            <person name="Powell A.J."/>
            <person name="Tsang A."/>
            <person name="Grigoriev I.V."/>
        </authorList>
    </citation>
    <scope>NUCLEOTIDE SEQUENCE [LARGE SCALE GENOMIC DNA]</scope>
    <source>
        <strain evidence="2 3">CBS 494.80</strain>
    </source>
</reference>